<protein>
    <submittedName>
        <fullName evidence="2">Uncharacterized protein</fullName>
    </submittedName>
</protein>
<keyword evidence="3" id="KW-1185">Reference proteome</keyword>
<organism evidence="2 3">
    <name type="scientific">Chelonia mydas</name>
    <name type="common">Green sea-turtle</name>
    <name type="synonym">Chelonia agassizi</name>
    <dbReference type="NCBI Taxonomy" id="8469"/>
    <lineage>
        <taxon>Eukaryota</taxon>
        <taxon>Metazoa</taxon>
        <taxon>Chordata</taxon>
        <taxon>Craniata</taxon>
        <taxon>Vertebrata</taxon>
        <taxon>Euteleostomi</taxon>
        <taxon>Archelosauria</taxon>
        <taxon>Testudinata</taxon>
        <taxon>Testudines</taxon>
        <taxon>Cryptodira</taxon>
        <taxon>Durocryptodira</taxon>
        <taxon>Americhelydia</taxon>
        <taxon>Chelonioidea</taxon>
        <taxon>Cheloniidae</taxon>
        <taxon>Chelonia</taxon>
    </lineage>
</organism>
<dbReference type="EMBL" id="KB521916">
    <property type="protein sequence ID" value="EMP37556.1"/>
    <property type="molecule type" value="Genomic_DNA"/>
</dbReference>
<evidence type="ECO:0000313" key="3">
    <source>
        <dbReference type="Proteomes" id="UP000031443"/>
    </source>
</evidence>
<accession>M7BI15</accession>
<reference evidence="3" key="1">
    <citation type="journal article" date="2013" name="Nat. Genet.">
        <title>The draft genomes of soft-shell turtle and green sea turtle yield insights into the development and evolution of the turtle-specific body plan.</title>
        <authorList>
            <person name="Wang Z."/>
            <person name="Pascual-Anaya J."/>
            <person name="Zadissa A."/>
            <person name="Li W."/>
            <person name="Niimura Y."/>
            <person name="Huang Z."/>
            <person name="Li C."/>
            <person name="White S."/>
            <person name="Xiong Z."/>
            <person name="Fang D."/>
            <person name="Wang B."/>
            <person name="Ming Y."/>
            <person name="Chen Y."/>
            <person name="Zheng Y."/>
            <person name="Kuraku S."/>
            <person name="Pignatelli M."/>
            <person name="Herrero J."/>
            <person name="Beal K."/>
            <person name="Nozawa M."/>
            <person name="Li Q."/>
            <person name="Wang J."/>
            <person name="Zhang H."/>
            <person name="Yu L."/>
            <person name="Shigenobu S."/>
            <person name="Wang J."/>
            <person name="Liu J."/>
            <person name="Flicek P."/>
            <person name="Searle S."/>
            <person name="Wang J."/>
            <person name="Kuratani S."/>
            <person name="Yin Y."/>
            <person name="Aken B."/>
            <person name="Zhang G."/>
            <person name="Irie N."/>
        </authorList>
    </citation>
    <scope>NUCLEOTIDE SEQUENCE [LARGE SCALE GENOMIC DNA]</scope>
</reference>
<dbReference type="Proteomes" id="UP000031443">
    <property type="component" value="Unassembled WGS sequence"/>
</dbReference>
<evidence type="ECO:0000313" key="2">
    <source>
        <dbReference type="EMBL" id="EMP37556.1"/>
    </source>
</evidence>
<gene>
    <name evidence="2" type="ORF">UY3_05270</name>
</gene>
<feature type="region of interest" description="Disordered" evidence="1">
    <location>
        <begin position="1"/>
        <end position="52"/>
    </location>
</feature>
<name>M7BI15_CHEMY</name>
<proteinExistence type="predicted"/>
<evidence type="ECO:0000256" key="1">
    <source>
        <dbReference type="SAM" id="MobiDB-lite"/>
    </source>
</evidence>
<sequence>MVLWVSTGTRGSTTWSVSGHSDENVRPTDPLLGGLEREADGTSEAPATERARTRGCVGSHCAHWYRCGTDGPGCSAWSMERRLRAEPGLTNNLPLPRDQEEWRCQERRRPQYRDLDAEDRYRL</sequence>
<feature type="compositionally biased region" description="Polar residues" evidence="1">
    <location>
        <begin position="1"/>
        <end position="19"/>
    </location>
</feature>
<dbReference type="AlphaFoldDB" id="M7BI15"/>